<feature type="transmembrane region" description="Helical" evidence="8">
    <location>
        <begin position="269"/>
        <end position="295"/>
    </location>
</feature>
<feature type="transmembrane region" description="Helical" evidence="8">
    <location>
        <begin position="115"/>
        <end position="131"/>
    </location>
</feature>
<dbReference type="AlphaFoldDB" id="A0A133KNQ8"/>
<evidence type="ECO:0000313" key="10">
    <source>
        <dbReference type="Proteomes" id="UP000070376"/>
    </source>
</evidence>
<feature type="transmembrane region" description="Helical" evidence="8">
    <location>
        <begin position="12"/>
        <end position="30"/>
    </location>
</feature>
<evidence type="ECO:0000256" key="5">
    <source>
        <dbReference type="ARBA" id="ARBA00022692"/>
    </source>
</evidence>
<keyword evidence="7 8" id="KW-0472">Membrane</keyword>
<dbReference type="Proteomes" id="UP000070376">
    <property type="component" value="Unassembled WGS sequence"/>
</dbReference>
<keyword evidence="6 8" id="KW-1133">Transmembrane helix</keyword>
<evidence type="ECO:0000256" key="7">
    <source>
        <dbReference type="ARBA" id="ARBA00023136"/>
    </source>
</evidence>
<evidence type="ECO:0000256" key="6">
    <source>
        <dbReference type="ARBA" id="ARBA00022989"/>
    </source>
</evidence>
<comment type="similarity">
    <text evidence="2">Belongs to the amino acid-polyamine-organocation (APC) superfamily. Spore germination protein (SGP) (TC 2.A.3.9) family.</text>
</comment>
<dbReference type="GeneID" id="93259024"/>
<comment type="subcellular location">
    <subcellularLocation>
        <location evidence="1">Membrane</location>
        <topology evidence="1">Multi-pass membrane protein</topology>
    </subcellularLocation>
</comment>
<dbReference type="InterPro" id="IPR004761">
    <property type="entry name" value="Spore_GerAB"/>
</dbReference>
<feature type="transmembrane region" description="Helical" evidence="8">
    <location>
        <begin position="190"/>
        <end position="207"/>
    </location>
</feature>
<feature type="transmembrane region" description="Helical" evidence="8">
    <location>
        <begin position="36"/>
        <end position="57"/>
    </location>
</feature>
<dbReference type="EMBL" id="LRPN01000078">
    <property type="protein sequence ID" value="KWZ81125.1"/>
    <property type="molecule type" value="Genomic_DNA"/>
</dbReference>
<feature type="transmembrane region" description="Helical" evidence="8">
    <location>
        <begin position="219"/>
        <end position="241"/>
    </location>
</feature>
<dbReference type="GO" id="GO:0016020">
    <property type="term" value="C:membrane"/>
    <property type="evidence" value="ECO:0007669"/>
    <property type="project" value="UniProtKB-SubCell"/>
</dbReference>
<proteinExistence type="inferred from homology"/>
<evidence type="ECO:0000256" key="2">
    <source>
        <dbReference type="ARBA" id="ARBA00007998"/>
    </source>
</evidence>
<dbReference type="PANTHER" id="PTHR34975">
    <property type="entry name" value="SPORE GERMINATION PROTEIN A2"/>
    <property type="match status" value="1"/>
</dbReference>
<dbReference type="GO" id="GO:0009847">
    <property type="term" value="P:spore germination"/>
    <property type="evidence" value="ECO:0007669"/>
    <property type="project" value="InterPro"/>
</dbReference>
<organism evidence="9 10">
    <name type="scientific">Heyndrickxia coagulans</name>
    <name type="common">Weizmannia coagulans</name>
    <dbReference type="NCBI Taxonomy" id="1398"/>
    <lineage>
        <taxon>Bacteria</taxon>
        <taxon>Bacillati</taxon>
        <taxon>Bacillota</taxon>
        <taxon>Bacilli</taxon>
        <taxon>Bacillales</taxon>
        <taxon>Bacillaceae</taxon>
        <taxon>Heyndrickxia</taxon>
    </lineage>
</organism>
<sequence>MEKAKISSYQLFVLICMFELGSALLLGIGKGAKQDAWLAVLSGLSVGFFLFYVYYKIFSFYPGISPVEWLRAIYGKVIGWFFGFAMGIYFLYLSARVLRDFGEMLIISAYPETPRFIITVIMAFCVMYAVKKGMEVMARTGEIFFIFVYFLMIMSFVLITSSGLINLNYLKPVLENGPMPIMKTMATETIYIPFGETIAFLSIFPLVDKIKGVKVAGLSAMWLSGTNLAISMLINTCVLGVDVMMRSPFPLLTTIQEIQIAHFLERLDVFFMVALIVGGFFKVGIFLYAACITFTELFHVSSYRKTVYPLGVIMLGASSMIASSYAEHIDEGIKVVPVFFHLPAQVVFPVITLLLILWKERRKKKNRQKPASA</sequence>
<reference evidence="10" key="1">
    <citation type="submission" date="2016-01" db="EMBL/GenBank/DDBJ databases">
        <authorList>
            <person name="Mitreva M."/>
            <person name="Pepin K.H."/>
            <person name="Mihindukulasuriya K.A."/>
            <person name="Fulton R."/>
            <person name="Fronick C."/>
            <person name="O'Laughlin M."/>
            <person name="Miner T."/>
            <person name="Herter B."/>
            <person name="Rosa B.A."/>
            <person name="Cordes M."/>
            <person name="Tomlinson C."/>
            <person name="Wollam A."/>
            <person name="Palsikar V.B."/>
            <person name="Mardis E.R."/>
            <person name="Wilson R.K."/>
        </authorList>
    </citation>
    <scope>NUCLEOTIDE SEQUENCE [LARGE SCALE GENOMIC DNA]</scope>
    <source>
        <strain evidence="10">GED7749B</strain>
    </source>
</reference>
<evidence type="ECO:0000256" key="1">
    <source>
        <dbReference type="ARBA" id="ARBA00004141"/>
    </source>
</evidence>
<keyword evidence="5 8" id="KW-0812">Transmembrane</keyword>
<feature type="transmembrane region" description="Helical" evidence="8">
    <location>
        <begin position="77"/>
        <end position="95"/>
    </location>
</feature>
<name>A0A133KNQ8_HEYCO</name>
<dbReference type="Pfam" id="PF03845">
    <property type="entry name" value="Spore_permease"/>
    <property type="match status" value="1"/>
</dbReference>
<feature type="transmembrane region" description="Helical" evidence="8">
    <location>
        <begin position="143"/>
        <end position="170"/>
    </location>
</feature>
<comment type="caution">
    <text evidence="9">The sequence shown here is derived from an EMBL/GenBank/DDBJ whole genome shotgun (WGS) entry which is preliminary data.</text>
</comment>
<protein>
    <submittedName>
        <fullName evidence="9">Spore germination protein</fullName>
    </submittedName>
</protein>
<dbReference type="RefSeq" id="WP_061086869.1">
    <property type="nucleotide sequence ID" value="NZ_KQ955854.1"/>
</dbReference>
<feature type="transmembrane region" description="Helical" evidence="8">
    <location>
        <begin position="338"/>
        <end position="358"/>
    </location>
</feature>
<evidence type="ECO:0000256" key="8">
    <source>
        <dbReference type="SAM" id="Phobius"/>
    </source>
</evidence>
<feature type="transmembrane region" description="Helical" evidence="8">
    <location>
        <begin position="307"/>
        <end position="326"/>
    </location>
</feature>
<keyword evidence="3" id="KW-0813">Transport</keyword>
<dbReference type="NCBIfam" id="TIGR00912">
    <property type="entry name" value="2A0309"/>
    <property type="match status" value="1"/>
</dbReference>
<keyword evidence="4" id="KW-0309">Germination</keyword>
<evidence type="ECO:0000256" key="3">
    <source>
        <dbReference type="ARBA" id="ARBA00022448"/>
    </source>
</evidence>
<dbReference type="PATRIC" id="fig|1398.22.peg.2063"/>
<evidence type="ECO:0000313" key="9">
    <source>
        <dbReference type="EMBL" id="KWZ81125.1"/>
    </source>
</evidence>
<accession>A0A133KNQ8</accession>
<evidence type="ECO:0000256" key="4">
    <source>
        <dbReference type="ARBA" id="ARBA00022544"/>
    </source>
</evidence>
<gene>
    <name evidence="9" type="ORF">HMPREF3213_02061</name>
</gene>
<dbReference type="PANTHER" id="PTHR34975:SF2">
    <property type="entry name" value="SPORE GERMINATION PROTEIN A2"/>
    <property type="match status" value="1"/>
</dbReference>